<sequence>MSQMLLPLWARWSRGDNEEDHELLPRKDDGVIQEGSIGPSQPPLMPVSAAAKAETQPLMDTDLPGVAPLPISSSPRASRTGPIKTGGLIQVLDHSRWTEPMRAAIDGLLIKYHEAKDLLKRVDADYAAMVQRACTDPNSLLHPTTRQHISRYVKHLAKLKNTSSSLNTSSEKVLETQQLWQSLTTGSQTVSVPVTTLPPATLNPPPATLNLRLPPRRSH</sequence>
<organism evidence="3 4">
    <name type="scientific">Synaphobranchus kaupii</name>
    <name type="common">Kaup's arrowtooth eel</name>
    <dbReference type="NCBI Taxonomy" id="118154"/>
    <lineage>
        <taxon>Eukaryota</taxon>
        <taxon>Metazoa</taxon>
        <taxon>Chordata</taxon>
        <taxon>Craniata</taxon>
        <taxon>Vertebrata</taxon>
        <taxon>Euteleostomi</taxon>
        <taxon>Actinopterygii</taxon>
        <taxon>Neopterygii</taxon>
        <taxon>Teleostei</taxon>
        <taxon>Anguilliformes</taxon>
        <taxon>Synaphobranchidae</taxon>
        <taxon>Synaphobranchus</taxon>
    </lineage>
</organism>
<accession>A0A9Q1F8Z4</accession>
<gene>
    <name evidence="2" type="ORF">SKAU_G00212150</name>
    <name evidence="3" type="ORF">SKAU_G00212160</name>
</gene>
<dbReference type="AlphaFoldDB" id="A0A9Q1F8Z4"/>
<name>A0A9Q1F8Z4_SYNKA</name>
<reference evidence="3" key="1">
    <citation type="journal article" date="2023" name="Science">
        <title>Genome structures resolve the early diversification of teleost fishes.</title>
        <authorList>
            <person name="Parey E."/>
            <person name="Louis A."/>
            <person name="Montfort J."/>
            <person name="Bouchez O."/>
            <person name="Roques C."/>
            <person name="Iampietro C."/>
            <person name="Lluch J."/>
            <person name="Castinel A."/>
            <person name="Donnadieu C."/>
            <person name="Desvignes T."/>
            <person name="Floi Bucao C."/>
            <person name="Jouanno E."/>
            <person name="Wen M."/>
            <person name="Mejri S."/>
            <person name="Dirks R."/>
            <person name="Jansen H."/>
            <person name="Henkel C."/>
            <person name="Chen W.J."/>
            <person name="Zahm M."/>
            <person name="Cabau C."/>
            <person name="Klopp C."/>
            <person name="Thompson A.W."/>
            <person name="Robinson-Rechavi M."/>
            <person name="Braasch I."/>
            <person name="Lecointre G."/>
            <person name="Bobe J."/>
            <person name="Postlethwait J.H."/>
            <person name="Berthelot C."/>
            <person name="Roest Crollius H."/>
            <person name="Guiguen Y."/>
        </authorList>
    </citation>
    <scope>NUCLEOTIDE SEQUENCE</scope>
    <source>
        <strain evidence="3">WJC10195</strain>
    </source>
</reference>
<evidence type="ECO:0000313" key="3">
    <source>
        <dbReference type="EMBL" id="KAJ8353649.1"/>
    </source>
</evidence>
<dbReference type="EMBL" id="JAINUF010000007">
    <property type="protein sequence ID" value="KAJ8353648.1"/>
    <property type="molecule type" value="Genomic_DNA"/>
</dbReference>
<feature type="region of interest" description="Disordered" evidence="1">
    <location>
        <begin position="196"/>
        <end position="219"/>
    </location>
</feature>
<dbReference type="EMBL" id="JAINUF010000007">
    <property type="protein sequence ID" value="KAJ8353649.1"/>
    <property type="molecule type" value="Genomic_DNA"/>
</dbReference>
<proteinExistence type="predicted"/>
<comment type="caution">
    <text evidence="3">The sequence shown here is derived from an EMBL/GenBank/DDBJ whole genome shotgun (WGS) entry which is preliminary data.</text>
</comment>
<evidence type="ECO:0000313" key="4">
    <source>
        <dbReference type="Proteomes" id="UP001152622"/>
    </source>
</evidence>
<feature type="region of interest" description="Disordered" evidence="1">
    <location>
        <begin position="16"/>
        <end position="44"/>
    </location>
</feature>
<keyword evidence="4" id="KW-1185">Reference proteome</keyword>
<dbReference type="Proteomes" id="UP001152622">
    <property type="component" value="Chromosome 7"/>
</dbReference>
<evidence type="ECO:0000313" key="2">
    <source>
        <dbReference type="EMBL" id="KAJ8353648.1"/>
    </source>
</evidence>
<evidence type="ECO:0000256" key="1">
    <source>
        <dbReference type="SAM" id="MobiDB-lite"/>
    </source>
</evidence>
<dbReference type="OrthoDB" id="8931359at2759"/>
<protein>
    <submittedName>
        <fullName evidence="3">Uncharacterized protein</fullName>
    </submittedName>
</protein>